<keyword evidence="2 6" id="KW-0862">Zinc</keyword>
<dbReference type="GO" id="GO:0006096">
    <property type="term" value="P:glycolytic process"/>
    <property type="evidence" value="ECO:0007669"/>
    <property type="project" value="InterPro"/>
</dbReference>
<feature type="binding site" evidence="6">
    <location>
        <position position="137"/>
    </location>
    <ligand>
        <name>Zn(2+)</name>
        <dbReference type="ChEBI" id="CHEBI:29105"/>
        <label>2</label>
    </ligand>
</feature>
<dbReference type="GO" id="GO:0004332">
    <property type="term" value="F:fructose-bisphosphate aldolase activity"/>
    <property type="evidence" value="ECO:0007669"/>
    <property type="project" value="InterPro"/>
</dbReference>
<feature type="binding site" evidence="5">
    <location>
        <begin position="209"/>
        <end position="211"/>
    </location>
    <ligand>
        <name>dihydroxyacetone phosphate</name>
        <dbReference type="ChEBI" id="CHEBI:57642"/>
    </ligand>
</feature>
<feature type="binding site" evidence="6">
    <location>
        <position position="107"/>
    </location>
    <ligand>
        <name>Zn(2+)</name>
        <dbReference type="ChEBI" id="CHEBI:29105"/>
        <label>2</label>
    </ligand>
</feature>
<organism evidence="7 8">
    <name type="scientific">Alicyclobacillus vulcanalis</name>
    <dbReference type="NCBI Taxonomy" id="252246"/>
    <lineage>
        <taxon>Bacteria</taxon>
        <taxon>Bacillati</taxon>
        <taxon>Bacillota</taxon>
        <taxon>Bacilli</taxon>
        <taxon>Bacillales</taxon>
        <taxon>Alicyclobacillaceae</taxon>
        <taxon>Alicyclobacillus</taxon>
    </lineage>
</organism>
<dbReference type="Proteomes" id="UP000186156">
    <property type="component" value="Unassembled WGS sequence"/>
</dbReference>
<dbReference type="PROSITE" id="PS00806">
    <property type="entry name" value="ALDOLASE_CLASS_II_2"/>
    <property type="match status" value="1"/>
</dbReference>
<dbReference type="NCBIfam" id="TIGR00167">
    <property type="entry name" value="cbbA"/>
    <property type="match status" value="1"/>
</dbReference>
<proteinExistence type="predicted"/>
<keyword evidence="1 6" id="KW-0479">Metal-binding</keyword>
<dbReference type="InterPro" id="IPR000771">
    <property type="entry name" value="FBA_II"/>
</dbReference>
<evidence type="ECO:0000313" key="7">
    <source>
        <dbReference type="EMBL" id="SIS99328.1"/>
    </source>
</evidence>
<evidence type="ECO:0000256" key="5">
    <source>
        <dbReference type="PIRSR" id="PIRSR001359-2"/>
    </source>
</evidence>
<keyword evidence="8" id="KW-1185">Reference proteome</keyword>
<evidence type="ECO:0000256" key="6">
    <source>
        <dbReference type="PIRSR" id="PIRSR001359-3"/>
    </source>
</evidence>
<feature type="active site" description="Proton donor" evidence="4">
    <location>
        <position position="85"/>
    </location>
</feature>
<dbReference type="AlphaFoldDB" id="A0A1N7NM68"/>
<protein>
    <submittedName>
        <fullName evidence="7">6-phospho-5-dehydro-2-deoxy-D-gluconate aldolase</fullName>
    </submittedName>
</protein>
<dbReference type="EMBL" id="FTOO01000009">
    <property type="protein sequence ID" value="SIS99328.1"/>
    <property type="molecule type" value="Genomic_DNA"/>
</dbReference>
<dbReference type="PANTHER" id="PTHR30304:SF0">
    <property type="entry name" value="D-TAGATOSE-1,6-BISPHOSPHATE ALDOLASE SUBUNIT GATY-RELATED"/>
    <property type="match status" value="1"/>
</dbReference>
<reference evidence="8" key="1">
    <citation type="submission" date="2017-01" db="EMBL/GenBank/DDBJ databases">
        <authorList>
            <person name="Varghese N."/>
            <person name="Submissions S."/>
        </authorList>
    </citation>
    <scope>NUCLEOTIDE SEQUENCE [LARGE SCALE GENOMIC DNA]</scope>
    <source>
        <strain evidence="8">DSM 16176</strain>
    </source>
</reference>
<gene>
    <name evidence="7" type="ORF">SAMN05421799_10911</name>
</gene>
<feature type="binding site" evidence="6">
    <location>
        <position position="208"/>
    </location>
    <ligand>
        <name>Zn(2+)</name>
        <dbReference type="ChEBI" id="CHEBI:29105"/>
        <label>1</label>
        <note>catalytic</note>
    </ligand>
</feature>
<dbReference type="SUPFAM" id="SSF51569">
    <property type="entry name" value="Aldolase"/>
    <property type="match status" value="1"/>
</dbReference>
<sequence>MPLVTLCEVLPEAKRHRYAVGQFNVNDFLWIPAILEAAVAEYAPVILGVSDRLVDYLGGFRSIVMATQILVEEHAADIPVVLHLDHGRTVERCKAAVDAGFTSVMFDGSHLPLDKNIALTRAIVEYAHARGVSVEAEIGQVGGIEDGVVSGIVYANPDDCVRMAGETKVDALAVALGSVHGPYTGEPKIDFERLSVVAEKIETPLVLHGGSGIPREHMQLAIFLGYSKVNVNTECSIAFRDAVQHFISSNPEIYEPRFILGAGREAIAETVQRKIVEFGAAKRAQAFGNRATCNMIERQRSSPRR</sequence>
<dbReference type="InterPro" id="IPR013785">
    <property type="entry name" value="Aldolase_TIM"/>
</dbReference>
<accession>A0A1N7NM68</accession>
<feature type="binding site" evidence="6">
    <location>
        <position position="180"/>
    </location>
    <ligand>
        <name>Zn(2+)</name>
        <dbReference type="ChEBI" id="CHEBI:29105"/>
        <label>1</label>
        <note>catalytic</note>
    </ligand>
</feature>
<evidence type="ECO:0000313" key="8">
    <source>
        <dbReference type="Proteomes" id="UP000186156"/>
    </source>
</evidence>
<dbReference type="PANTHER" id="PTHR30304">
    <property type="entry name" value="D-TAGATOSE-1,6-BISPHOSPHATE ALDOLASE"/>
    <property type="match status" value="1"/>
</dbReference>
<evidence type="ECO:0000256" key="2">
    <source>
        <dbReference type="ARBA" id="ARBA00022833"/>
    </source>
</evidence>
<keyword evidence="3" id="KW-0456">Lyase</keyword>
<dbReference type="RefSeq" id="WP_076347890.1">
    <property type="nucleotide sequence ID" value="NZ_FTOO01000009.1"/>
</dbReference>
<dbReference type="InterPro" id="IPR011289">
    <property type="entry name" value="Fruc_bis_ald_class-2"/>
</dbReference>
<feature type="binding site" evidence="5">
    <location>
        <begin position="230"/>
        <end position="233"/>
    </location>
    <ligand>
        <name>dihydroxyacetone phosphate</name>
        <dbReference type="ChEBI" id="CHEBI:57642"/>
    </ligand>
</feature>
<dbReference type="CDD" id="cd00947">
    <property type="entry name" value="TBP_aldolase_IIB"/>
    <property type="match status" value="1"/>
</dbReference>
<feature type="binding site" evidence="5">
    <location>
        <position position="181"/>
    </location>
    <ligand>
        <name>dihydroxyacetone phosphate</name>
        <dbReference type="ChEBI" id="CHEBI:57642"/>
    </ligand>
</feature>
<name>A0A1N7NM68_9BACL</name>
<feature type="binding site" evidence="6">
    <location>
        <position position="86"/>
    </location>
    <ligand>
        <name>Zn(2+)</name>
        <dbReference type="ChEBI" id="CHEBI:29105"/>
        <label>1</label>
        <note>catalytic</note>
    </ligand>
</feature>
<dbReference type="GO" id="GO:0008270">
    <property type="term" value="F:zinc ion binding"/>
    <property type="evidence" value="ECO:0007669"/>
    <property type="project" value="InterPro"/>
</dbReference>
<dbReference type="NCBIfam" id="TIGR01859">
    <property type="entry name" value="fruc_bis_ald"/>
    <property type="match status" value="1"/>
</dbReference>
<dbReference type="GO" id="GO:0030388">
    <property type="term" value="P:fructose 1,6-bisphosphate metabolic process"/>
    <property type="evidence" value="ECO:0007669"/>
    <property type="project" value="InterPro"/>
</dbReference>
<dbReference type="PIRSF" id="PIRSF001359">
    <property type="entry name" value="F_bP_aldolase_II"/>
    <property type="match status" value="1"/>
</dbReference>
<dbReference type="STRING" id="252246.SAMN05421799_10911"/>
<dbReference type="InterPro" id="IPR050246">
    <property type="entry name" value="Class_II_FBP_aldolase"/>
</dbReference>
<evidence type="ECO:0000256" key="4">
    <source>
        <dbReference type="PIRSR" id="PIRSR001359-1"/>
    </source>
</evidence>
<dbReference type="Gene3D" id="3.20.20.70">
    <property type="entry name" value="Aldolase class I"/>
    <property type="match status" value="1"/>
</dbReference>
<comment type="cofactor">
    <cofactor evidence="6">
        <name>Zn(2+)</name>
        <dbReference type="ChEBI" id="CHEBI:29105"/>
    </cofactor>
    <text evidence="6">Binds 2 Zn(2+) ions per subunit. One is catalytic and the other provides a structural contribution.</text>
</comment>
<dbReference type="Pfam" id="PF01116">
    <property type="entry name" value="F_bP_aldolase"/>
    <property type="match status" value="1"/>
</dbReference>
<evidence type="ECO:0000256" key="3">
    <source>
        <dbReference type="ARBA" id="ARBA00023239"/>
    </source>
</evidence>
<dbReference type="OrthoDB" id="9803995at2"/>
<evidence type="ECO:0000256" key="1">
    <source>
        <dbReference type="ARBA" id="ARBA00022723"/>
    </source>
</evidence>